<name>W7FFA7_PLAF8</name>
<keyword evidence="1" id="KW-0812">Transmembrane</keyword>
<protein>
    <recommendedName>
        <fullName evidence="4">Rifin</fullName>
    </recommendedName>
</protein>
<feature type="transmembrane region" description="Helical" evidence="1">
    <location>
        <begin position="119"/>
        <end position="140"/>
    </location>
</feature>
<organism evidence="2 3">
    <name type="scientific">Plasmodium falciparum (isolate 7G8)</name>
    <dbReference type="NCBI Taxonomy" id="57266"/>
    <lineage>
        <taxon>Eukaryota</taxon>
        <taxon>Sar</taxon>
        <taxon>Alveolata</taxon>
        <taxon>Apicomplexa</taxon>
        <taxon>Aconoidasida</taxon>
        <taxon>Haemosporida</taxon>
        <taxon>Plasmodiidae</taxon>
        <taxon>Plasmodium</taxon>
        <taxon>Plasmodium (Laverania)</taxon>
    </lineage>
</organism>
<evidence type="ECO:0000313" key="2">
    <source>
        <dbReference type="EMBL" id="EUR72126.1"/>
    </source>
</evidence>
<dbReference type="EMBL" id="KE123616">
    <property type="protein sequence ID" value="EUR72126.1"/>
    <property type="molecule type" value="Genomic_DNA"/>
</dbReference>
<dbReference type="InterPro" id="IPR006373">
    <property type="entry name" value="VSA_Rifin"/>
</dbReference>
<evidence type="ECO:0008006" key="4">
    <source>
        <dbReference type="Google" id="ProtNLM"/>
    </source>
</evidence>
<keyword evidence="1" id="KW-0472">Membrane</keyword>
<accession>W7FFA7</accession>
<reference evidence="3" key="1">
    <citation type="submission" date="2007-11" db="EMBL/GenBank/DDBJ databases">
        <authorList>
            <consortium name="The Broad Institute Genome Sequencing Platform"/>
            <person name="Volkman S.K."/>
            <person name="Daily J.P."/>
            <person name="Sarr O."/>
            <person name="Ndiaye D."/>
            <person name="Ndir O."/>
            <person name="Mboup S."/>
            <person name="Lukens A."/>
            <person name="Stange-Thomann N."/>
            <person name="Mauceli E."/>
            <person name="Gnerre S."/>
            <person name="Jaffe D."/>
            <person name="Zainoun J."/>
            <person name="Wiegand R.C."/>
            <person name="Birren B."/>
            <person name="Galagan J."/>
            <person name="Lander E."/>
            <person name="Wirth D.F."/>
        </authorList>
    </citation>
    <scope>NUCLEOTIDE SEQUENCE [LARGE SCALE GENOMIC DNA]</scope>
    <source>
        <strain evidence="3">7G8</strain>
    </source>
</reference>
<dbReference type="AlphaFoldDB" id="W7FFA7"/>
<gene>
    <name evidence="2" type="ORF">PFBG_02750</name>
</gene>
<reference evidence="2 3" key="2">
    <citation type="submission" date="2013-02" db="EMBL/GenBank/DDBJ databases">
        <title>The Genome Sequence of Plasmodium falciparum 7G8.</title>
        <authorList>
            <consortium name="The Broad Institute Genome Sequencing Platform"/>
            <consortium name="The Broad Institute Genome Sequencing Center for Infectious Disease"/>
            <person name="Neafsey D."/>
            <person name="Cheeseman I."/>
            <person name="Volkman S."/>
            <person name="Adams J."/>
            <person name="Walker B."/>
            <person name="Young S.K."/>
            <person name="Zeng Q."/>
            <person name="Gargeya S."/>
            <person name="Fitzgerald M."/>
            <person name="Haas B."/>
            <person name="Abouelleil A."/>
            <person name="Alvarado L."/>
            <person name="Arachchi H.M."/>
            <person name="Berlin A.M."/>
            <person name="Chapman S.B."/>
            <person name="Dewar J."/>
            <person name="Goldberg J."/>
            <person name="Griggs A."/>
            <person name="Gujja S."/>
            <person name="Hansen M."/>
            <person name="Howarth C."/>
            <person name="Imamovic A."/>
            <person name="Larimer J."/>
            <person name="McCowan C."/>
            <person name="Murphy C."/>
            <person name="Neiman D."/>
            <person name="Pearson M."/>
            <person name="Priest M."/>
            <person name="Roberts A."/>
            <person name="Saif S."/>
            <person name="Shea T."/>
            <person name="Sisk P."/>
            <person name="Sykes S."/>
            <person name="Wortman J."/>
            <person name="Nusbaum C."/>
            <person name="Birren B."/>
        </authorList>
    </citation>
    <scope>NUCLEOTIDE SEQUENCE [LARGE SCALE GENOMIC DNA]</scope>
    <source>
        <strain evidence="2 3">7G8</strain>
    </source>
</reference>
<keyword evidence="1" id="KW-1133">Transmembrane helix</keyword>
<evidence type="ECO:0000256" key="1">
    <source>
        <dbReference type="SAM" id="Phobius"/>
    </source>
</evidence>
<sequence length="160" mass="17449">MNVVIGSLQKHFKIHSLKGISLESFFTSTSYTEVANHTDVIYKELTASCAVMSSSPSDGTVRASICMLVKNGPTHSKVEQVVSGAVKGLVEKAKGTAEAAKKIEAAKYTSTTSSLTTGITASIIAIVIIVLIMVIIYLILHYRRKKKMKKKLQYIKLLEE</sequence>
<dbReference type="Proteomes" id="UP000030688">
    <property type="component" value="Unassembled WGS sequence"/>
</dbReference>
<proteinExistence type="predicted"/>
<dbReference type="Pfam" id="PF02009">
    <property type="entry name" value="RIFIN"/>
    <property type="match status" value="1"/>
</dbReference>
<evidence type="ECO:0000313" key="3">
    <source>
        <dbReference type="Proteomes" id="UP000030688"/>
    </source>
</evidence>